<dbReference type="AlphaFoldDB" id="A0A0C3PD70"/>
<feature type="compositionally biased region" description="Low complexity" evidence="1">
    <location>
        <begin position="45"/>
        <end position="57"/>
    </location>
</feature>
<dbReference type="Proteomes" id="UP000054217">
    <property type="component" value="Unassembled WGS sequence"/>
</dbReference>
<protein>
    <submittedName>
        <fullName evidence="2">Uncharacterized protein</fullName>
    </submittedName>
</protein>
<accession>A0A0C3PD70</accession>
<evidence type="ECO:0000313" key="2">
    <source>
        <dbReference type="EMBL" id="KIO06031.1"/>
    </source>
</evidence>
<dbReference type="InParanoid" id="A0A0C3PD70"/>
<dbReference type="EMBL" id="KN831964">
    <property type="protein sequence ID" value="KIO06031.1"/>
    <property type="molecule type" value="Genomic_DNA"/>
</dbReference>
<proteinExistence type="predicted"/>
<evidence type="ECO:0000256" key="1">
    <source>
        <dbReference type="SAM" id="MobiDB-lite"/>
    </source>
</evidence>
<reference evidence="3" key="2">
    <citation type="submission" date="2015-01" db="EMBL/GenBank/DDBJ databases">
        <title>Evolutionary Origins and Diversification of the Mycorrhizal Mutualists.</title>
        <authorList>
            <consortium name="DOE Joint Genome Institute"/>
            <consortium name="Mycorrhizal Genomics Consortium"/>
            <person name="Kohler A."/>
            <person name="Kuo A."/>
            <person name="Nagy L.G."/>
            <person name="Floudas D."/>
            <person name="Copeland A."/>
            <person name="Barry K.W."/>
            <person name="Cichocki N."/>
            <person name="Veneault-Fourrey C."/>
            <person name="LaButti K."/>
            <person name="Lindquist E.A."/>
            <person name="Lipzen A."/>
            <person name="Lundell T."/>
            <person name="Morin E."/>
            <person name="Murat C."/>
            <person name="Riley R."/>
            <person name="Ohm R."/>
            <person name="Sun H."/>
            <person name="Tunlid A."/>
            <person name="Henrissat B."/>
            <person name="Grigoriev I.V."/>
            <person name="Hibbett D.S."/>
            <person name="Martin F."/>
        </authorList>
    </citation>
    <scope>NUCLEOTIDE SEQUENCE [LARGE SCALE GENOMIC DNA]</scope>
    <source>
        <strain evidence="3">Marx 270</strain>
    </source>
</reference>
<feature type="region of interest" description="Disordered" evidence="1">
    <location>
        <begin position="20"/>
        <end position="65"/>
    </location>
</feature>
<gene>
    <name evidence="2" type="ORF">M404DRAFT_24796</name>
</gene>
<evidence type="ECO:0000313" key="3">
    <source>
        <dbReference type="Proteomes" id="UP000054217"/>
    </source>
</evidence>
<name>A0A0C3PD70_PISTI</name>
<feature type="compositionally biased region" description="Basic residues" evidence="1">
    <location>
        <begin position="26"/>
        <end position="44"/>
    </location>
</feature>
<organism evidence="2 3">
    <name type="scientific">Pisolithus tinctorius Marx 270</name>
    <dbReference type="NCBI Taxonomy" id="870435"/>
    <lineage>
        <taxon>Eukaryota</taxon>
        <taxon>Fungi</taxon>
        <taxon>Dikarya</taxon>
        <taxon>Basidiomycota</taxon>
        <taxon>Agaricomycotina</taxon>
        <taxon>Agaricomycetes</taxon>
        <taxon>Agaricomycetidae</taxon>
        <taxon>Boletales</taxon>
        <taxon>Sclerodermatineae</taxon>
        <taxon>Pisolithaceae</taxon>
        <taxon>Pisolithus</taxon>
    </lineage>
</organism>
<reference evidence="2 3" key="1">
    <citation type="submission" date="2014-04" db="EMBL/GenBank/DDBJ databases">
        <authorList>
            <consortium name="DOE Joint Genome Institute"/>
            <person name="Kuo A."/>
            <person name="Kohler A."/>
            <person name="Costa M.D."/>
            <person name="Nagy L.G."/>
            <person name="Floudas D."/>
            <person name="Copeland A."/>
            <person name="Barry K.W."/>
            <person name="Cichocki N."/>
            <person name="Veneault-Fourrey C."/>
            <person name="LaButti K."/>
            <person name="Lindquist E.A."/>
            <person name="Lipzen A."/>
            <person name="Lundell T."/>
            <person name="Morin E."/>
            <person name="Murat C."/>
            <person name="Sun H."/>
            <person name="Tunlid A."/>
            <person name="Henrissat B."/>
            <person name="Grigoriev I.V."/>
            <person name="Hibbett D.S."/>
            <person name="Martin F."/>
            <person name="Nordberg H.P."/>
            <person name="Cantor M.N."/>
            <person name="Hua S.X."/>
        </authorList>
    </citation>
    <scope>NUCLEOTIDE SEQUENCE [LARGE SCALE GENOMIC DNA]</scope>
    <source>
        <strain evidence="2 3">Marx 270</strain>
    </source>
</reference>
<keyword evidence="3" id="KW-1185">Reference proteome</keyword>
<sequence>MFIDDAYIPPYDSVTSTLVASPVKNSPKRISAKTPTKKAKHGCKQKQSNSPSSPKSPASKKKKKTMKLMSKTAIFDISNLEDSVAEPPPQSITAHLHLETSVKVLACT</sequence>
<dbReference type="HOGENOM" id="CLU_2198023_0_0_1"/>